<reference evidence="1 2" key="1">
    <citation type="submission" date="2020-10" db="EMBL/GenBank/DDBJ databases">
        <title>ChiBAC.</title>
        <authorList>
            <person name="Zenner C."/>
            <person name="Hitch T.C.A."/>
            <person name="Clavel T."/>
        </authorList>
    </citation>
    <scope>NUCLEOTIDE SEQUENCE [LARGE SCALE GENOMIC DNA]</scope>
    <source>
        <strain evidence="1 2">DSM 107456</strain>
    </source>
</reference>
<keyword evidence="2" id="KW-1185">Reference proteome</keyword>
<gene>
    <name evidence="1" type="ORF">INF37_05230</name>
</gene>
<dbReference type="RefSeq" id="WP_193536892.1">
    <property type="nucleotide sequence ID" value="NZ_JADCKF010000004.1"/>
</dbReference>
<accession>A0ABR9R9M8</accession>
<evidence type="ECO:0000313" key="1">
    <source>
        <dbReference type="EMBL" id="MBE5055401.1"/>
    </source>
</evidence>
<comment type="caution">
    <text evidence="1">The sequence shown here is derived from an EMBL/GenBank/DDBJ whole genome shotgun (WGS) entry which is preliminary data.</text>
</comment>
<protein>
    <recommendedName>
        <fullName evidence="3">Transposase</fullName>
    </recommendedName>
</protein>
<evidence type="ECO:0000313" key="2">
    <source>
        <dbReference type="Proteomes" id="UP000806211"/>
    </source>
</evidence>
<dbReference type="Proteomes" id="UP000806211">
    <property type="component" value="Unassembled WGS sequence"/>
</dbReference>
<organism evidence="1 2">
    <name type="scientific">Pseudoflavonifractor gallinarum</name>
    <dbReference type="NCBI Taxonomy" id="2779352"/>
    <lineage>
        <taxon>Bacteria</taxon>
        <taxon>Bacillati</taxon>
        <taxon>Bacillota</taxon>
        <taxon>Clostridia</taxon>
        <taxon>Eubacteriales</taxon>
        <taxon>Oscillospiraceae</taxon>
        <taxon>Pseudoflavonifractor</taxon>
    </lineage>
</organism>
<proteinExistence type="predicted"/>
<dbReference type="EMBL" id="JADCKF010000004">
    <property type="protein sequence ID" value="MBE5055401.1"/>
    <property type="molecule type" value="Genomic_DNA"/>
</dbReference>
<sequence length="52" mass="5833">MNKPLKSDTPKAEMKINVQGYKVTLCFAERPNLEAAAFVKQSLLSSYAMLQK</sequence>
<evidence type="ECO:0008006" key="3">
    <source>
        <dbReference type="Google" id="ProtNLM"/>
    </source>
</evidence>
<name>A0ABR9R9M8_9FIRM</name>